<proteinExistence type="predicted"/>
<feature type="transmembrane region" description="Helical" evidence="1">
    <location>
        <begin position="128"/>
        <end position="154"/>
    </location>
</feature>
<keyword evidence="1" id="KW-0812">Transmembrane</keyword>
<gene>
    <name evidence="2" type="ORF">ACFO4N_05720</name>
</gene>
<sequence>MLNKLSEEDFAVLRGPFESGRQSPNMLSKVLLLTAVLQWILFVGVYIPLAYDSIFPYKRTIFYIHLAFAILLTLLSIIYAIRKIYIKSQRIQYIILIIMSQNLGGILLFIGSLFILGSKVKKDSINMLIILTYALLAIGLLIFVLTCIRFYKLLKKGEYRKGSKKDFWRLKLEKGSLTPLMIGLGIFLVSIVNFLIRTDVFDHTDDIMEIVFVFIGFLLFYTMLFFLPEQLVILYCKWRFESFNYDEEGQLKPMGSGDRLERTSVC</sequence>
<feature type="transmembrane region" description="Helical" evidence="1">
    <location>
        <begin position="175"/>
        <end position="195"/>
    </location>
</feature>
<keyword evidence="3" id="KW-1185">Reference proteome</keyword>
<dbReference type="Proteomes" id="UP001596022">
    <property type="component" value="Unassembled WGS sequence"/>
</dbReference>
<reference evidence="3" key="1">
    <citation type="journal article" date="2019" name="Int. J. Syst. Evol. Microbiol.">
        <title>The Global Catalogue of Microorganisms (GCM) 10K type strain sequencing project: providing services to taxonomists for standard genome sequencing and annotation.</title>
        <authorList>
            <consortium name="The Broad Institute Genomics Platform"/>
            <consortium name="The Broad Institute Genome Sequencing Center for Infectious Disease"/>
            <person name="Wu L."/>
            <person name="Ma J."/>
        </authorList>
    </citation>
    <scope>NUCLEOTIDE SEQUENCE [LARGE SCALE GENOMIC DNA]</scope>
    <source>
        <strain evidence="3">CGMCC 1.16306</strain>
    </source>
</reference>
<keyword evidence="1" id="KW-1133">Transmembrane helix</keyword>
<organism evidence="2 3">
    <name type="scientific">Camelliibacillus cellulosilyticus</name>
    <dbReference type="NCBI Taxonomy" id="2174486"/>
    <lineage>
        <taxon>Bacteria</taxon>
        <taxon>Bacillati</taxon>
        <taxon>Bacillota</taxon>
        <taxon>Bacilli</taxon>
        <taxon>Bacillales</taxon>
        <taxon>Sporolactobacillaceae</taxon>
        <taxon>Camelliibacillus</taxon>
    </lineage>
</organism>
<feature type="transmembrane region" description="Helical" evidence="1">
    <location>
        <begin position="207"/>
        <end position="227"/>
    </location>
</feature>
<protein>
    <submittedName>
        <fullName evidence="2">Uncharacterized protein</fullName>
    </submittedName>
</protein>
<feature type="transmembrane region" description="Helical" evidence="1">
    <location>
        <begin position="61"/>
        <end position="81"/>
    </location>
</feature>
<dbReference type="EMBL" id="JBHSFW010000001">
    <property type="protein sequence ID" value="MFC4618225.1"/>
    <property type="molecule type" value="Genomic_DNA"/>
</dbReference>
<evidence type="ECO:0000313" key="3">
    <source>
        <dbReference type="Proteomes" id="UP001596022"/>
    </source>
</evidence>
<keyword evidence="1" id="KW-0472">Membrane</keyword>
<feature type="transmembrane region" description="Helical" evidence="1">
    <location>
        <begin position="93"/>
        <end position="116"/>
    </location>
</feature>
<accession>A0ABV9GLW0</accession>
<name>A0ABV9GLW0_9BACL</name>
<evidence type="ECO:0000313" key="2">
    <source>
        <dbReference type="EMBL" id="MFC4618225.1"/>
    </source>
</evidence>
<comment type="caution">
    <text evidence="2">The sequence shown here is derived from an EMBL/GenBank/DDBJ whole genome shotgun (WGS) entry which is preliminary data.</text>
</comment>
<feature type="transmembrane region" description="Helical" evidence="1">
    <location>
        <begin position="30"/>
        <end position="49"/>
    </location>
</feature>
<evidence type="ECO:0000256" key="1">
    <source>
        <dbReference type="SAM" id="Phobius"/>
    </source>
</evidence>